<dbReference type="SUPFAM" id="SSF56784">
    <property type="entry name" value="HAD-like"/>
    <property type="match status" value="1"/>
</dbReference>
<dbReference type="SFLD" id="SFLDG01135">
    <property type="entry name" value="C1.5.6:_HAD__Beta-PGM__Phospha"/>
    <property type="match status" value="1"/>
</dbReference>
<dbReference type="EC" id="3.1.3.96" evidence="7"/>
<comment type="cofactor">
    <cofactor evidence="1">
        <name>Mg(2+)</name>
        <dbReference type="ChEBI" id="CHEBI:18420"/>
    </cofactor>
</comment>
<keyword evidence="4" id="KW-0378">Hydrolase</keyword>
<dbReference type="SFLD" id="SFLDG01129">
    <property type="entry name" value="C1.5:_HAD__Beta-PGM__Phosphata"/>
    <property type="match status" value="1"/>
</dbReference>
<dbReference type="Proteomes" id="UP000694925">
    <property type="component" value="Unplaced"/>
</dbReference>
<evidence type="ECO:0000256" key="3">
    <source>
        <dbReference type="ARBA" id="ARBA00022723"/>
    </source>
</evidence>
<sequence length="232" mass="26325">MCQKQYKNVTHCIFDMDGLLLNTEPLYTEAFNYITRRYGKEFTWEHKAQTMGFRTDDVANAVIEMLSLPMTLEEFKSEIVTKYEELFPTTDLMPGVDKLLTHLKQNNIPIALATSSSKGHYELKTQRWKHIFDLFDHKVLGGSDPEVLNGKPAPDIFLTAAKRFPDNPDPSKCLVFEDAPNGVKAAFSAGMQVVMVPDPSLPKKYIENPTLVINSLEEFRPELFGLPPYSTC</sequence>
<evidence type="ECO:0000256" key="8">
    <source>
        <dbReference type="ARBA" id="ARBA00083904"/>
    </source>
</evidence>
<dbReference type="FunFam" id="3.40.50.1000:FF:000055">
    <property type="entry name" value="Haloacid dehalogenase-like hydrolase family protein"/>
    <property type="match status" value="1"/>
</dbReference>
<accession>A0AAJ7N7X9</accession>
<dbReference type="InterPro" id="IPR023198">
    <property type="entry name" value="PGP-like_dom2"/>
</dbReference>
<evidence type="ECO:0000256" key="1">
    <source>
        <dbReference type="ARBA" id="ARBA00001946"/>
    </source>
</evidence>
<dbReference type="Pfam" id="PF00702">
    <property type="entry name" value="Hydrolase"/>
    <property type="match status" value="1"/>
</dbReference>
<dbReference type="GO" id="GO:0046872">
    <property type="term" value="F:metal ion binding"/>
    <property type="evidence" value="ECO:0007669"/>
    <property type="project" value="UniProtKB-KW"/>
</dbReference>
<reference evidence="10" key="1">
    <citation type="submission" date="2025-08" db="UniProtKB">
        <authorList>
            <consortium name="RefSeq"/>
        </authorList>
    </citation>
    <scope>IDENTIFICATION</scope>
    <source>
        <tissue evidence="10">Whole body</tissue>
    </source>
</reference>
<dbReference type="Gene3D" id="1.10.150.240">
    <property type="entry name" value="Putative phosphatase, domain 2"/>
    <property type="match status" value="1"/>
</dbReference>
<dbReference type="KEGG" id="ccal:108626112"/>
<dbReference type="InterPro" id="IPR045228">
    <property type="entry name" value="Gpp1/Gpp2-like"/>
</dbReference>
<dbReference type="CDD" id="cd07529">
    <property type="entry name" value="HAD_AtGPP-like"/>
    <property type="match status" value="1"/>
</dbReference>
<dbReference type="Gene3D" id="3.40.50.1000">
    <property type="entry name" value="HAD superfamily/HAD-like"/>
    <property type="match status" value="1"/>
</dbReference>
<keyword evidence="5" id="KW-0460">Magnesium</keyword>
<dbReference type="FunFam" id="1.10.150.240:FF:000001">
    <property type="entry name" value="Haloacid dehalogenase-like hydrolase domain"/>
    <property type="match status" value="1"/>
</dbReference>
<evidence type="ECO:0000256" key="2">
    <source>
        <dbReference type="ARBA" id="ARBA00006171"/>
    </source>
</evidence>
<dbReference type="InterPro" id="IPR023214">
    <property type="entry name" value="HAD_sf"/>
</dbReference>
<organism evidence="9 10">
    <name type="scientific">Ceratina calcarata</name>
    <dbReference type="NCBI Taxonomy" id="156304"/>
    <lineage>
        <taxon>Eukaryota</taxon>
        <taxon>Metazoa</taxon>
        <taxon>Ecdysozoa</taxon>
        <taxon>Arthropoda</taxon>
        <taxon>Hexapoda</taxon>
        <taxon>Insecta</taxon>
        <taxon>Pterygota</taxon>
        <taxon>Neoptera</taxon>
        <taxon>Endopterygota</taxon>
        <taxon>Hymenoptera</taxon>
        <taxon>Apocrita</taxon>
        <taxon>Aculeata</taxon>
        <taxon>Apoidea</taxon>
        <taxon>Anthophila</taxon>
        <taxon>Apidae</taxon>
        <taxon>Ceratina</taxon>
        <taxon>Zadontomerus</taxon>
    </lineage>
</organism>
<dbReference type="AlphaFoldDB" id="A0AAJ7N7X9"/>
<proteinExistence type="inferred from homology"/>
<evidence type="ECO:0000256" key="4">
    <source>
        <dbReference type="ARBA" id="ARBA00022801"/>
    </source>
</evidence>
<dbReference type="GeneID" id="108626112"/>
<dbReference type="InterPro" id="IPR036412">
    <property type="entry name" value="HAD-like_sf"/>
</dbReference>
<keyword evidence="3" id="KW-0479">Metal-binding</keyword>
<name>A0AAJ7N7X9_9HYME</name>
<evidence type="ECO:0000256" key="7">
    <source>
        <dbReference type="ARBA" id="ARBA00066578"/>
    </source>
</evidence>
<comment type="catalytic activity">
    <reaction evidence="6">
        <text>psi-UMP + H2O = pseudouridine + phosphate</text>
        <dbReference type="Rhea" id="RHEA:10944"/>
        <dbReference type="ChEBI" id="CHEBI:15377"/>
        <dbReference type="ChEBI" id="CHEBI:17802"/>
        <dbReference type="ChEBI" id="CHEBI:43474"/>
        <dbReference type="ChEBI" id="CHEBI:58380"/>
        <dbReference type="EC" id="3.1.3.96"/>
    </reaction>
</comment>
<evidence type="ECO:0000313" key="9">
    <source>
        <dbReference type="Proteomes" id="UP000694925"/>
    </source>
</evidence>
<evidence type="ECO:0000313" key="10">
    <source>
        <dbReference type="RefSeq" id="XP_017882067.1"/>
    </source>
</evidence>
<dbReference type="GO" id="GO:1990738">
    <property type="term" value="F:pseudouridine 5'-phosphatase activity"/>
    <property type="evidence" value="ECO:0007669"/>
    <property type="project" value="UniProtKB-EC"/>
</dbReference>
<dbReference type="NCBIfam" id="TIGR01509">
    <property type="entry name" value="HAD-SF-IA-v3"/>
    <property type="match status" value="1"/>
</dbReference>
<dbReference type="PANTHER" id="PTHR18901:SF38">
    <property type="entry name" value="PSEUDOURIDINE-5'-PHOSPHATASE"/>
    <property type="match status" value="1"/>
</dbReference>
<dbReference type="SFLD" id="SFLDS00003">
    <property type="entry name" value="Haloacid_Dehalogenase"/>
    <property type="match status" value="1"/>
</dbReference>
<dbReference type="InterPro" id="IPR006439">
    <property type="entry name" value="HAD-SF_hydro_IA"/>
</dbReference>
<dbReference type="PANTHER" id="PTHR18901">
    <property type="entry name" value="2-DEOXYGLUCOSE-6-PHOSPHATE PHOSPHATASE 2"/>
    <property type="match status" value="1"/>
</dbReference>
<evidence type="ECO:0000256" key="5">
    <source>
        <dbReference type="ARBA" id="ARBA00022842"/>
    </source>
</evidence>
<gene>
    <name evidence="10" type="primary">LOC108626112</name>
</gene>
<protein>
    <recommendedName>
        <fullName evidence="7">pseudouridine 5'-phosphatase</fullName>
        <ecNumber evidence="7">3.1.3.96</ecNumber>
    </recommendedName>
    <alternativeName>
        <fullName evidence="8">Pseudouridine-5'-monophosphatase</fullName>
    </alternativeName>
</protein>
<keyword evidence="9" id="KW-1185">Reference proteome</keyword>
<evidence type="ECO:0000256" key="6">
    <source>
        <dbReference type="ARBA" id="ARBA00052504"/>
    </source>
</evidence>
<comment type="similarity">
    <text evidence="2">Belongs to the HAD-like hydrolase superfamily. CbbY/CbbZ/Gph/YieH family.</text>
</comment>
<dbReference type="RefSeq" id="XP_017882067.1">
    <property type="nucleotide sequence ID" value="XM_018026578.2"/>
</dbReference>